<dbReference type="InterPro" id="IPR000700">
    <property type="entry name" value="PAS-assoc_C"/>
</dbReference>
<feature type="domain" description="PAC" evidence="9">
    <location>
        <begin position="467"/>
        <end position="517"/>
    </location>
</feature>
<dbReference type="PROSITE" id="PS50112">
    <property type="entry name" value="PAS"/>
    <property type="match status" value="3"/>
</dbReference>
<dbReference type="CDD" id="cd00082">
    <property type="entry name" value="HisKA"/>
    <property type="match status" value="1"/>
</dbReference>
<feature type="domain" description="PAC" evidence="9">
    <location>
        <begin position="217"/>
        <end position="269"/>
    </location>
</feature>
<evidence type="ECO:0000256" key="2">
    <source>
        <dbReference type="ARBA" id="ARBA00012438"/>
    </source>
</evidence>
<dbReference type="OrthoDB" id="8127at2157"/>
<gene>
    <name evidence="10" type="ORF">HWN40_09715</name>
</gene>
<dbReference type="InterPro" id="IPR013767">
    <property type="entry name" value="PAS_fold"/>
</dbReference>
<dbReference type="InterPro" id="IPR004358">
    <property type="entry name" value="Sig_transdc_His_kin-like_C"/>
</dbReference>
<feature type="domain" description="Histidine kinase" evidence="7">
    <location>
        <begin position="542"/>
        <end position="763"/>
    </location>
</feature>
<evidence type="ECO:0000259" key="7">
    <source>
        <dbReference type="PROSITE" id="PS50109"/>
    </source>
</evidence>
<accession>A0A7D5J9J2</accession>
<dbReference type="SMART" id="SM00086">
    <property type="entry name" value="PAC"/>
    <property type="match status" value="4"/>
</dbReference>
<dbReference type="GO" id="GO:0006355">
    <property type="term" value="P:regulation of DNA-templated transcription"/>
    <property type="evidence" value="ECO:0007669"/>
    <property type="project" value="InterPro"/>
</dbReference>
<dbReference type="Gene3D" id="3.30.450.20">
    <property type="entry name" value="PAS domain"/>
    <property type="match status" value="4"/>
</dbReference>
<evidence type="ECO:0000256" key="1">
    <source>
        <dbReference type="ARBA" id="ARBA00000085"/>
    </source>
</evidence>
<feature type="domain" description="PAS" evidence="8">
    <location>
        <begin position="7"/>
        <end position="62"/>
    </location>
</feature>
<dbReference type="PRINTS" id="PR00344">
    <property type="entry name" value="BCTRLSENSOR"/>
</dbReference>
<evidence type="ECO:0000256" key="3">
    <source>
        <dbReference type="ARBA" id="ARBA00022553"/>
    </source>
</evidence>
<dbReference type="InterPro" id="IPR000014">
    <property type="entry name" value="PAS"/>
</dbReference>
<dbReference type="CDD" id="cd16922">
    <property type="entry name" value="HATPase_EvgS-ArcB-TorS-like"/>
    <property type="match status" value="1"/>
</dbReference>
<dbReference type="SMART" id="SM00387">
    <property type="entry name" value="HATPase_c"/>
    <property type="match status" value="1"/>
</dbReference>
<dbReference type="GeneID" id="55821952"/>
<dbReference type="SUPFAM" id="SSF47384">
    <property type="entry name" value="Homodimeric domain of signal transducing histidine kinase"/>
    <property type="match status" value="1"/>
</dbReference>
<evidence type="ECO:0000259" key="9">
    <source>
        <dbReference type="PROSITE" id="PS50113"/>
    </source>
</evidence>
<dbReference type="SMART" id="SM00091">
    <property type="entry name" value="PAS"/>
    <property type="match status" value="4"/>
</dbReference>
<dbReference type="PROSITE" id="PS50109">
    <property type="entry name" value="HIS_KIN"/>
    <property type="match status" value="1"/>
</dbReference>
<dbReference type="EMBL" id="CP058215">
    <property type="protein sequence ID" value="QLC50490.1"/>
    <property type="molecule type" value="Genomic_DNA"/>
</dbReference>
<dbReference type="SUPFAM" id="SSF55874">
    <property type="entry name" value="ATPase domain of HSP90 chaperone/DNA topoisomerase II/histidine kinase"/>
    <property type="match status" value="1"/>
</dbReference>
<dbReference type="InterPro" id="IPR001610">
    <property type="entry name" value="PAC"/>
</dbReference>
<evidence type="ECO:0000256" key="5">
    <source>
        <dbReference type="ARBA" id="ARBA00022777"/>
    </source>
</evidence>
<dbReference type="KEGG" id="mzi:HWN40_09715"/>
<organism evidence="10 11">
    <name type="scientific">Methanolobus zinderi</name>
    <dbReference type="NCBI Taxonomy" id="536044"/>
    <lineage>
        <taxon>Archaea</taxon>
        <taxon>Methanobacteriati</taxon>
        <taxon>Methanobacteriota</taxon>
        <taxon>Stenosarchaea group</taxon>
        <taxon>Methanomicrobia</taxon>
        <taxon>Methanosarcinales</taxon>
        <taxon>Methanosarcinaceae</taxon>
        <taxon>Methanolobus</taxon>
    </lineage>
</organism>
<dbReference type="GO" id="GO:0000155">
    <property type="term" value="F:phosphorelay sensor kinase activity"/>
    <property type="evidence" value="ECO:0007669"/>
    <property type="project" value="InterPro"/>
</dbReference>
<dbReference type="RefSeq" id="WP_176965546.1">
    <property type="nucleotide sequence ID" value="NZ_CP058215.1"/>
</dbReference>
<keyword evidence="6" id="KW-0175">Coiled coil</keyword>
<keyword evidence="3" id="KW-0597">Phosphoprotein</keyword>
<dbReference type="InterPro" id="IPR035965">
    <property type="entry name" value="PAS-like_dom_sf"/>
</dbReference>
<sequence>MSGVDEDSLFYRRILDSIWTGVWAADRDGRIVFFNRGMEDIFNASGDAVMGNNVLDYIKEQSMRDQKHFCELFCRVKRTLRPAPYDSLAMTTKDGSLTYLSGVLIPLLDEEGNYDGMVGTVEDVTRRKLGEKKMLDSLRTEKELESIYRSSPVVAFLWLAGRERKVEYVSDNISQFGYTPEELTSGGMNYTDMICPDDLEMIRFRMFWAEQDDSRHFSQQYRILSRSGDIHWVSERSLILRDERGKPAYYQGIIIDISELKMSQKARLEAEKKYRLIFENSPLGIFDFDNEGIVRHCNSILIRILGLPKEEIIGFNLMTSLRDEKMKEAFESVFEKKSGYYEGNYKATTGDKVTPIRAYYSPNLSNDGSIPGGIGIIEDITERKRAYDSLKASEEKYSSLVENSNDGIVIIQDQVLKFANSKFEQLTGYSRDEINGRPFLDFISPEHRDFVLERYRKRLEKDPATSRKYEISILSREGKKISTELNVSPISHEGRPADMAIIRDITERKKAEKSLKQYAHELSVANEELKSLDRMKDEFLSNISHELNTPIVSIKGYSNLIYDGTLGNVNEKQKDALKVVLRNIQRLIRVVNSLLYISMLQSDTVEYRFEETRITDIINNVLDDMTFQIEKKDIILEKRVPADIPPVKADREKLAILFTNLMDNAIKFTGSGGKIIFEVKEEREEGFIHIRITDTGIGIPEDLLPEIFQRFYQVDASNRRRYGGTGLGLYISKSIVDAHKGHIWIESEKDAGTTVHLRLPIYEYSVFSEASED</sequence>
<dbReference type="Pfam" id="PF00989">
    <property type="entry name" value="PAS"/>
    <property type="match status" value="2"/>
</dbReference>
<dbReference type="Pfam" id="PF02518">
    <property type="entry name" value="HATPase_c"/>
    <property type="match status" value="1"/>
</dbReference>
<dbReference type="InterPro" id="IPR003594">
    <property type="entry name" value="HATPase_dom"/>
</dbReference>
<dbReference type="InterPro" id="IPR013655">
    <property type="entry name" value="PAS_fold_3"/>
</dbReference>
<dbReference type="InterPro" id="IPR036097">
    <property type="entry name" value="HisK_dim/P_sf"/>
</dbReference>
<feature type="domain" description="PAS" evidence="8">
    <location>
        <begin position="393"/>
        <end position="462"/>
    </location>
</feature>
<dbReference type="FunFam" id="3.30.565.10:FF:000006">
    <property type="entry name" value="Sensor histidine kinase WalK"/>
    <property type="match status" value="1"/>
</dbReference>
<dbReference type="InterPro" id="IPR005467">
    <property type="entry name" value="His_kinase_dom"/>
</dbReference>
<dbReference type="PANTHER" id="PTHR43304">
    <property type="entry name" value="PHYTOCHROME-LIKE PROTEIN CPH1"/>
    <property type="match status" value="1"/>
</dbReference>
<feature type="domain" description="PAC" evidence="9">
    <location>
        <begin position="341"/>
        <end position="392"/>
    </location>
</feature>
<keyword evidence="5" id="KW-0418">Kinase</keyword>
<dbReference type="NCBIfam" id="TIGR00229">
    <property type="entry name" value="sensory_box"/>
    <property type="match status" value="4"/>
</dbReference>
<feature type="domain" description="PAC" evidence="9">
    <location>
        <begin position="83"/>
        <end position="136"/>
    </location>
</feature>
<name>A0A7D5J9J2_9EURY</name>
<protein>
    <recommendedName>
        <fullName evidence="2">histidine kinase</fullName>
        <ecNumber evidence="2">2.7.13.3</ecNumber>
    </recommendedName>
</protein>
<dbReference type="Pfam" id="PF00512">
    <property type="entry name" value="HisKA"/>
    <property type="match status" value="1"/>
</dbReference>
<comment type="catalytic activity">
    <reaction evidence="1">
        <text>ATP + protein L-histidine = ADP + protein N-phospho-L-histidine.</text>
        <dbReference type="EC" id="2.7.13.3"/>
    </reaction>
</comment>
<keyword evidence="4" id="KW-0808">Transferase</keyword>
<evidence type="ECO:0000256" key="4">
    <source>
        <dbReference type="ARBA" id="ARBA00022679"/>
    </source>
</evidence>
<proteinExistence type="predicted"/>
<keyword evidence="11" id="KW-1185">Reference proteome</keyword>
<dbReference type="CDD" id="cd00130">
    <property type="entry name" value="PAS"/>
    <property type="match status" value="3"/>
</dbReference>
<feature type="coiled-coil region" evidence="6">
    <location>
        <begin position="508"/>
        <end position="535"/>
    </location>
</feature>
<dbReference type="AlphaFoldDB" id="A0A7D5J9J2"/>
<evidence type="ECO:0000313" key="11">
    <source>
        <dbReference type="Proteomes" id="UP000509594"/>
    </source>
</evidence>
<dbReference type="Gene3D" id="3.30.565.10">
    <property type="entry name" value="Histidine kinase-like ATPase, C-terminal domain"/>
    <property type="match status" value="1"/>
</dbReference>
<dbReference type="PROSITE" id="PS50113">
    <property type="entry name" value="PAC"/>
    <property type="match status" value="4"/>
</dbReference>
<dbReference type="InterPro" id="IPR003661">
    <property type="entry name" value="HisK_dim/P_dom"/>
</dbReference>
<dbReference type="Gene3D" id="1.10.287.130">
    <property type="match status" value="1"/>
</dbReference>
<dbReference type="Pfam" id="PF08447">
    <property type="entry name" value="PAS_3"/>
    <property type="match status" value="1"/>
</dbReference>
<feature type="domain" description="PAS" evidence="8">
    <location>
        <begin position="270"/>
        <end position="336"/>
    </location>
</feature>
<reference evidence="10 11" key="1">
    <citation type="submission" date="2020-06" db="EMBL/GenBank/DDBJ databases">
        <title>Methanolobus halotolerans sp. nov., isolated from a saline lake Tus in Siberia.</title>
        <authorList>
            <person name="Shen Y."/>
            <person name="Chen S.-C."/>
            <person name="Lai M.-C."/>
            <person name="Huang H.-H."/>
            <person name="Chiu H.-H."/>
            <person name="Tang S.-L."/>
            <person name="Rogozin D.Y."/>
            <person name="Degermendzhy A.G."/>
        </authorList>
    </citation>
    <scope>NUCLEOTIDE SEQUENCE [LARGE SCALE GENOMIC DNA]</scope>
    <source>
        <strain evidence="10 11">DSM 21339</strain>
    </source>
</reference>
<evidence type="ECO:0000256" key="6">
    <source>
        <dbReference type="SAM" id="Coils"/>
    </source>
</evidence>
<evidence type="ECO:0000259" key="8">
    <source>
        <dbReference type="PROSITE" id="PS50112"/>
    </source>
</evidence>
<dbReference type="SUPFAM" id="SSF55785">
    <property type="entry name" value="PYP-like sensor domain (PAS domain)"/>
    <property type="match status" value="4"/>
</dbReference>
<dbReference type="EC" id="2.7.13.3" evidence="2"/>
<dbReference type="InterPro" id="IPR052162">
    <property type="entry name" value="Sensor_kinase/Photoreceptor"/>
</dbReference>
<dbReference type="SMART" id="SM00388">
    <property type="entry name" value="HisKA"/>
    <property type="match status" value="1"/>
</dbReference>
<dbReference type="InterPro" id="IPR036890">
    <property type="entry name" value="HATPase_C_sf"/>
</dbReference>
<dbReference type="PANTHER" id="PTHR43304:SF1">
    <property type="entry name" value="PAC DOMAIN-CONTAINING PROTEIN"/>
    <property type="match status" value="1"/>
</dbReference>
<evidence type="ECO:0000313" key="10">
    <source>
        <dbReference type="EMBL" id="QLC50490.1"/>
    </source>
</evidence>
<dbReference type="Pfam" id="PF13426">
    <property type="entry name" value="PAS_9"/>
    <property type="match status" value="1"/>
</dbReference>
<dbReference type="Proteomes" id="UP000509594">
    <property type="component" value="Chromosome"/>
</dbReference>